<dbReference type="OrthoDB" id="6507870at2759"/>
<evidence type="ECO:0000313" key="4">
    <source>
        <dbReference type="Proteomes" id="UP000594260"/>
    </source>
</evidence>
<feature type="compositionally biased region" description="Polar residues" evidence="1">
    <location>
        <begin position="487"/>
        <end position="500"/>
    </location>
</feature>
<feature type="compositionally biased region" description="Acidic residues" evidence="1">
    <location>
        <begin position="335"/>
        <end position="345"/>
    </location>
</feature>
<dbReference type="InParanoid" id="A0A7M7KED7"/>
<accession>A0A7M7KED7</accession>
<dbReference type="EnsemblMetazoa" id="XM_022804119">
    <property type="protein sequence ID" value="XP_022659854"/>
    <property type="gene ID" value="LOC111249796"/>
</dbReference>
<feature type="compositionally biased region" description="Polar residues" evidence="1">
    <location>
        <begin position="588"/>
        <end position="600"/>
    </location>
</feature>
<dbReference type="KEGG" id="vde:111249796"/>
<feature type="region of interest" description="Disordered" evidence="1">
    <location>
        <begin position="759"/>
        <end position="884"/>
    </location>
</feature>
<feature type="region of interest" description="Disordered" evidence="1">
    <location>
        <begin position="328"/>
        <end position="603"/>
    </location>
</feature>
<feature type="compositionally biased region" description="Basic and acidic residues" evidence="1">
    <location>
        <begin position="512"/>
        <end position="534"/>
    </location>
</feature>
<feature type="compositionally biased region" description="Basic and acidic residues" evidence="1">
    <location>
        <begin position="793"/>
        <end position="807"/>
    </location>
</feature>
<feature type="region of interest" description="Disordered" evidence="1">
    <location>
        <begin position="722"/>
        <end position="744"/>
    </location>
</feature>
<feature type="compositionally biased region" description="Low complexity" evidence="1">
    <location>
        <begin position="439"/>
        <end position="454"/>
    </location>
</feature>
<dbReference type="PROSITE" id="PS50106">
    <property type="entry name" value="PDZ"/>
    <property type="match status" value="1"/>
</dbReference>
<dbReference type="RefSeq" id="XP_022659854.1">
    <property type="nucleotide sequence ID" value="XM_022804119.1"/>
</dbReference>
<protein>
    <recommendedName>
        <fullName evidence="2">PDZ domain-containing protein</fullName>
    </recommendedName>
</protein>
<dbReference type="Proteomes" id="UP000594260">
    <property type="component" value="Unplaced"/>
</dbReference>
<dbReference type="GeneID" id="111249796"/>
<keyword evidence="4" id="KW-1185">Reference proteome</keyword>
<feature type="compositionally biased region" description="Polar residues" evidence="1">
    <location>
        <begin position="846"/>
        <end position="862"/>
    </location>
</feature>
<feature type="domain" description="PDZ" evidence="2">
    <location>
        <begin position="7"/>
        <end position="91"/>
    </location>
</feature>
<dbReference type="InterPro" id="IPR001478">
    <property type="entry name" value="PDZ"/>
</dbReference>
<evidence type="ECO:0000259" key="2">
    <source>
        <dbReference type="PROSITE" id="PS50106"/>
    </source>
</evidence>
<reference evidence="3" key="1">
    <citation type="submission" date="2021-01" db="UniProtKB">
        <authorList>
            <consortium name="EnsemblMetazoa"/>
        </authorList>
    </citation>
    <scope>IDENTIFICATION</scope>
</reference>
<evidence type="ECO:0000313" key="3">
    <source>
        <dbReference type="EnsemblMetazoa" id="XP_022659854"/>
    </source>
</evidence>
<feature type="compositionally biased region" description="Basic and acidic residues" evidence="1">
    <location>
        <begin position="573"/>
        <end position="587"/>
    </location>
</feature>
<dbReference type="InterPro" id="IPR036034">
    <property type="entry name" value="PDZ_sf"/>
</dbReference>
<feature type="compositionally biased region" description="Low complexity" evidence="1">
    <location>
        <begin position="466"/>
        <end position="484"/>
    </location>
</feature>
<sequence length="884" mass="102714">MEDGAQLVVLEREEVDIPWGFNVVPCPDGVARITQVKSGGLADNFGLCDGDQVLQVGRMKVDPRDGLNLGNVEMLLRMPTPQLEIVVFRDDFLDRNLGSIVPKKKLQEFRPLPRQESETDSADDEKEIIPSVPVKALSEYWEHPDQEGFEPTKPTPGHLPPERIEIDEWQRRDALLRQQRYEEQRRQDEAFERQKFADVRHDQKQEQQYQAIGKTDTVSAMADQGQDNVRTVEETLPDGTKIIRRIITKKAGQGTPIPMSDGEREVQEFEDVLPDGTKVIRRVIRTKRPAQQIQQIQQQNDENVSIRQVEETLPDGTKVIRTYRTVKKQVHQEESMEPQDDDGDDDRVQLHQTASQQQTQEVQQQQTQRIQQTEQQQTVQQTTITQRQQIERREVHEMTHEVHETRSRSPPPRTIEAAPEPRQAPKPSPRSRSPPPRPLQAAPELQRPQQQPRGGSPPPRVLGQAPEPRQPQGQLQQSPSQSHSETPKASTAAPEQQPTAMQRPPATPGTQRRADRNWEEQQKREFKEYLRIREQQGPPPQGPKSNADYVSKYQEQLLKRRPSQGGHQPGSIEDYRKQYERSTRRESTPTSAPLPGSNTEYLRMYEETLKKKEEYDRQRAEDRFEKAQGRTQEEYKRFYEDELRRKQILELEQEEERRRYLEEQSKQRENISRSKELYQQQLQKDMQKKEHLITRPTGLRPERVGAQANHWERIADEERIKMNFKVPPSPKVQRKNLDACWPPKREDGVLVRPAFSRENSFHGSSRKVYQWPPPRASSIDRDYERPPTPTGGFKHDINWNQQRERESMTTPPPFARSPQVGRRNVVWPPPSPTMEHKTSFEPGQRRGSQTASLEDYLSQQRNPAHIPATYRPPPGTSHHEDHDS</sequence>
<dbReference type="AlphaFoldDB" id="A0A7M7KED7"/>
<evidence type="ECO:0000256" key="1">
    <source>
        <dbReference type="SAM" id="MobiDB-lite"/>
    </source>
</evidence>
<dbReference type="Gene3D" id="2.30.42.10">
    <property type="match status" value="1"/>
</dbReference>
<feature type="region of interest" description="Disordered" evidence="1">
    <location>
        <begin position="654"/>
        <end position="709"/>
    </location>
</feature>
<organism evidence="3 4">
    <name type="scientific">Varroa destructor</name>
    <name type="common">Honeybee mite</name>
    <dbReference type="NCBI Taxonomy" id="109461"/>
    <lineage>
        <taxon>Eukaryota</taxon>
        <taxon>Metazoa</taxon>
        <taxon>Ecdysozoa</taxon>
        <taxon>Arthropoda</taxon>
        <taxon>Chelicerata</taxon>
        <taxon>Arachnida</taxon>
        <taxon>Acari</taxon>
        <taxon>Parasitiformes</taxon>
        <taxon>Mesostigmata</taxon>
        <taxon>Gamasina</taxon>
        <taxon>Dermanyssoidea</taxon>
        <taxon>Varroidae</taxon>
        <taxon>Varroa</taxon>
    </lineage>
</organism>
<dbReference type="SUPFAM" id="SSF50156">
    <property type="entry name" value="PDZ domain-like"/>
    <property type="match status" value="1"/>
</dbReference>
<name>A0A7M7KED7_VARDE</name>
<proteinExistence type="predicted"/>
<feature type="compositionally biased region" description="Low complexity" evidence="1">
    <location>
        <begin position="356"/>
        <end position="388"/>
    </location>
</feature>
<feature type="compositionally biased region" description="Basic and acidic residues" evidence="1">
    <location>
        <begin position="654"/>
        <end position="676"/>
    </location>
</feature>
<dbReference type="SMART" id="SM00228">
    <property type="entry name" value="PDZ"/>
    <property type="match status" value="1"/>
</dbReference>
<feature type="compositionally biased region" description="Basic and acidic residues" evidence="1">
    <location>
        <begin position="389"/>
        <end position="407"/>
    </location>
</feature>
<feature type="compositionally biased region" description="Pro residues" evidence="1">
    <location>
        <begin position="422"/>
        <end position="438"/>
    </location>
</feature>